<accession>A0A8H4T0X3</accession>
<dbReference type="AlphaFoldDB" id="A0A8H4T0X3"/>
<feature type="compositionally biased region" description="Low complexity" evidence="1">
    <location>
        <begin position="241"/>
        <end position="263"/>
    </location>
</feature>
<feature type="region of interest" description="Disordered" evidence="1">
    <location>
        <begin position="234"/>
        <end position="263"/>
    </location>
</feature>
<organism evidence="4 5">
    <name type="scientific">Fusarium gaditjirri</name>
    <dbReference type="NCBI Taxonomy" id="282569"/>
    <lineage>
        <taxon>Eukaryota</taxon>
        <taxon>Fungi</taxon>
        <taxon>Dikarya</taxon>
        <taxon>Ascomycota</taxon>
        <taxon>Pezizomycotina</taxon>
        <taxon>Sordariomycetes</taxon>
        <taxon>Hypocreomycetidae</taxon>
        <taxon>Hypocreales</taxon>
        <taxon>Nectriaceae</taxon>
        <taxon>Fusarium</taxon>
        <taxon>Fusarium nisikadoi species complex</taxon>
    </lineage>
</organism>
<dbReference type="Pfam" id="PF00024">
    <property type="entry name" value="PAN_1"/>
    <property type="match status" value="1"/>
</dbReference>
<sequence>MDLHQKPWVLSSLVLILYSQVVAAVGSPTCSQLGGAYTGSTNTYNVQCDTITVGQNFLAAYQAQDTLTSCIDRCDNNDDCVAIVYDASSGDCGLVSSYTSTIPYTGYDFAAKAPPAATTLGRFDLINYNINTIYRLIGGYIRDYIGCYARVNITVNGLYVCITAHVTDYITNHVRVILFTVYYSRRHYPPRVQDQKETLNQHHSPASNRNTLRSPSQPSTSNALITETRVMPTPQLGTLASPSQSSGPHQGHGQTQPQYTAHV</sequence>
<dbReference type="InterPro" id="IPR003609">
    <property type="entry name" value="Pan_app"/>
</dbReference>
<evidence type="ECO:0000259" key="3">
    <source>
        <dbReference type="Pfam" id="PF00024"/>
    </source>
</evidence>
<feature type="region of interest" description="Disordered" evidence="1">
    <location>
        <begin position="194"/>
        <end position="220"/>
    </location>
</feature>
<keyword evidence="5" id="KW-1185">Reference proteome</keyword>
<comment type="caution">
    <text evidence="4">The sequence shown here is derived from an EMBL/GenBank/DDBJ whole genome shotgun (WGS) entry which is preliminary data.</text>
</comment>
<evidence type="ECO:0000256" key="2">
    <source>
        <dbReference type="SAM" id="SignalP"/>
    </source>
</evidence>
<protein>
    <recommendedName>
        <fullName evidence="3">Apple domain-containing protein</fullName>
    </recommendedName>
</protein>
<evidence type="ECO:0000313" key="5">
    <source>
        <dbReference type="Proteomes" id="UP000604273"/>
    </source>
</evidence>
<dbReference type="Proteomes" id="UP000604273">
    <property type="component" value="Unassembled WGS sequence"/>
</dbReference>
<proteinExistence type="predicted"/>
<gene>
    <name evidence="4" type="ORF">FGADI_9083</name>
</gene>
<name>A0A8H4T0X3_9HYPO</name>
<dbReference type="Gene3D" id="3.50.4.10">
    <property type="entry name" value="Hepatocyte Growth Factor"/>
    <property type="match status" value="1"/>
</dbReference>
<feature type="signal peptide" evidence="2">
    <location>
        <begin position="1"/>
        <end position="24"/>
    </location>
</feature>
<dbReference type="EMBL" id="JABFAI010000245">
    <property type="protein sequence ID" value="KAF4949167.1"/>
    <property type="molecule type" value="Genomic_DNA"/>
</dbReference>
<reference evidence="4" key="1">
    <citation type="journal article" date="2020" name="BMC Genomics">
        <title>Correction to: Identification and distribution of gene clusters required for synthesis of sphingolipid metabolism inhibitors in diverse species of the filamentous fungus Fusarium.</title>
        <authorList>
            <person name="Kim H.S."/>
            <person name="Lohmar J.M."/>
            <person name="Busman M."/>
            <person name="Brown D.W."/>
            <person name="Naumann T.A."/>
            <person name="Divon H.H."/>
            <person name="Lysoe E."/>
            <person name="Uhlig S."/>
            <person name="Proctor R.H."/>
        </authorList>
    </citation>
    <scope>NUCLEOTIDE SEQUENCE</scope>
    <source>
        <strain evidence="4">NRRL 45417</strain>
    </source>
</reference>
<feature type="chain" id="PRO_5034652202" description="Apple domain-containing protein" evidence="2">
    <location>
        <begin position="25"/>
        <end position="263"/>
    </location>
</feature>
<evidence type="ECO:0000313" key="4">
    <source>
        <dbReference type="EMBL" id="KAF4949167.1"/>
    </source>
</evidence>
<dbReference type="OrthoDB" id="5098752at2759"/>
<feature type="domain" description="Apple" evidence="3">
    <location>
        <begin position="64"/>
        <end position="101"/>
    </location>
</feature>
<keyword evidence="2" id="KW-0732">Signal</keyword>
<feature type="compositionally biased region" description="Polar residues" evidence="1">
    <location>
        <begin position="201"/>
        <end position="220"/>
    </location>
</feature>
<evidence type="ECO:0000256" key="1">
    <source>
        <dbReference type="SAM" id="MobiDB-lite"/>
    </source>
</evidence>
<reference evidence="4" key="2">
    <citation type="submission" date="2020-05" db="EMBL/GenBank/DDBJ databases">
        <authorList>
            <person name="Kim H.-S."/>
            <person name="Proctor R.H."/>
            <person name="Brown D.W."/>
        </authorList>
    </citation>
    <scope>NUCLEOTIDE SEQUENCE</scope>
    <source>
        <strain evidence="4">NRRL 45417</strain>
    </source>
</reference>